<dbReference type="InterPro" id="IPR055336">
    <property type="entry name" value="At4g00755-like"/>
</dbReference>
<dbReference type="Pfam" id="PF12937">
    <property type="entry name" value="F-box-like"/>
    <property type="match status" value="1"/>
</dbReference>
<reference evidence="2 3" key="1">
    <citation type="submission" date="2015-12" db="EMBL/GenBank/DDBJ databases">
        <title>Dictyostelia acquired genes for synthesis and detection of signals that induce cell-type specialization by lateral gene transfer from prokaryotes.</title>
        <authorList>
            <person name="Gloeckner G."/>
            <person name="Schaap P."/>
        </authorList>
    </citation>
    <scope>NUCLEOTIDE SEQUENCE [LARGE SCALE GENOMIC DNA]</scope>
    <source>
        <strain evidence="2 3">TK</strain>
    </source>
</reference>
<name>A0A151ZE01_TIELA</name>
<dbReference type="SMART" id="SM00256">
    <property type="entry name" value="FBOX"/>
    <property type="match status" value="1"/>
</dbReference>
<sequence length="629" mass="72675">MANIELNADLLERILNEPDIDLEEHVHNINFNNNLEIEEDSTSTEPNNFNTVDLISELPCEIIRLILSRFDTSSLLTVSLVSTLFNNLSNDFEIWKQKCLFREEDHYYTMEKTTFLNVSESNVQQDDKHVHHSLLMTKRQCRLYSSDLEPYSNDYKAWKRLYFELGSITFDNSFDLISNAVECSSCDDDQVIDNTLECNKKFWSSKGNADSNSIDYLVYRFHQISVVSSVKIHVFKANFQAGMPTYSPVTLRISVGFSPDVYHYKSEEFTVKRTEEAQQFSLEPRLVVGSYLRIDLIGKHQIQSNDNLYYTVLRYVCADGLPIGSLDPCAELSLSMMKLRSKYIDIKSDNEFPDESSQEQYEKSLHQLKSQIAPKLDKKRIYNGIIQSVLKDLFEQQFSSAIDTIFQKNIRSPKIFNLLLQSKNSEALSKYFCSLLDRGDVFSQEESLFFTREAIESNNISLFTKLFLADKIHSSDQLGEYLLLVGLPIVAAEVFSRSLIPDKVILCLFISGSHLETVHLMNNIGATHQFSYDYLIEMFKSYSMYQAYLFTLTILNNLPEFFDLSPEILKRSLELQSDSIESQKTELSALVKVVTDYQPPLHTHKFFNYPPSILSGFFQYFEQKIKSNK</sequence>
<dbReference type="InterPro" id="IPR001810">
    <property type="entry name" value="F-box_dom"/>
</dbReference>
<dbReference type="PANTHER" id="PTHR39741">
    <property type="entry name" value="F-BOX DOMAIN CONTAINING PROTEIN, EXPRESSED"/>
    <property type="match status" value="1"/>
</dbReference>
<dbReference type="PANTHER" id="PTHR39741:SF2">
    <property type="entry name" value="F-BOX DOMAIN-CONTAINING PROTEIN"/>
    <property type="match status" value="1"/>
</dbReference>
<dbReference type="SUPFAM" id="SSF81383">
    <property type="entry name" value="F-box domain"/>
    <property type="match status" value="1"/>
</dbReference>
<dbReference type="STRING" id="361077.A0A151ZE01"/>
<evidence type="ECO:0000313" key="3">
    <source>
        <dbReference type="Proteomes" id="UP000076078"/>
    </source>
</evidence>
<dbReference type="EMBL" id="LODT01000031">
    <property type="protein sequence ID" value="KYQ92167.1"/>
    <property type="molecule type" value="Genomic_DNA"/>
</dbReference>
<dbReference type="Proteomes" id="UP000076078">
    <property type="component" value="Unassembled WGS sequence"/>
</dbReference>
<protein>
    <recommendedName>
        <fullName evidence="1">F-box domain-containing protein</fullName>
    </recommendedName>
</protein>
<proteinExistence type="predicted"/>
<dbReference type="PROSITE" id="PS50181">
    <property type="entry name" value="FBOX"/>
    <property type="match status" value="1"/>
</dbReference>
<dbReference type="Gene3D" id="1.25.40.30">
    <property type="match status" value="1"/>
</dbReference>
<evidence type="ECO:0000313" key="2">
    <source>
        <dbReference type="EMBL" id="KYQ92167.1"/>
    </source>
</evidence>
<keyword evidence="3" id="KW-1185">Reference proteome</keyword>
<comment type="caution">
    <text evidence="2">The sequence shown here is derived from an EMBL/GenBank/DDBJ whole genome shotgun (WGS) entry which is preliminary data.</text>
</comment>
<organism evidence="2 3">
    <name type="scientific">Tieghemostelium lacteum</name>
    <name type="common">Slime mold</name>
    <name type="synonym">Dictyostelium lacteum</name>
    <dbReference type="NCBI Taxonomy" id="361077"/>
    <lineage>
        <taxon>Eukaryota</taxon>
        <taxon>Amoebozoa</taxon>
        <taxon>Evosea</taxon>
        <taxon>Eumycetozoa</taxon>
        <taxon>Dictyostelia</taxon>
        <taxon>Dictyosteliales</taxon>
        <taxon>Raperosteliaceae</taxon>
        <taxon>Tieghemostelium</taxon>
    </lineage>
</organism>
<dbReference type="InParanoid" id="A0A151ZE01"/>
<gene>
    <name evidence="2" type="ORF">DLAC_07009</name>
</gene>
<dbReference type="OrthoDB" id="63379at2759"/>
<dbReference type="FunCoup" id="A0A151ZE01">
    <property type="interactions" value="738"/>
</dbReference>
<accession>A0A151ZE01</accession>
<feature type="domain" description="F-box" evidence="1">
    <location>
        <begin position="52"/>
        <end position="98"/>
    </location>
</feature>
<dbReference type="AlphaFoldDB" id="A0A151ZE01"/>
<dbReference type="InterPro" id="IPR036047">
    <property type="entry name" value="F-box-like_dom_sf"/>
</dbReference>
<dbReference type="InterPro" id="IPR012331">
    <property type="entry name" value="Clathrin_H-chain_linker"/>
</dbReference>
<dbReference type="OMA" id="NNIGATH"/>
<evidence type="ECO:0000259" key="1">
    <source>
        <dbReference type="PROSITE" id="PS50181"/>
    </source>
</evidence>
<dbReference type="Gene3D" id="1.20.1280.50">
    <property type="match status" value="1"/>
</dbReference>